<evidence type="ECO:0000313" key="1">
    <source>
        <dbReference type="EMBL" id="MFD2171013.1"/>
    </source>
</evidence>
<name>A0ABW5A028_9BACL</name>
<accession>A0ABW5A028</accession>
<evidence type="ECO:0000313" key="2">
    <source>
        <dbReference type="Proteomes" id="UP001597343"/>
    </source>
</evidence>
<keyword evidence="2" id="KW-1185">Reference proteome</keyword>
<sequence length="106" mass="12107">MTMSELEKQFYYAMLEICSTAEKECNYRPARFKQMIANEGGVATAKKLIGSATPSDGFVQLWEHGRLDLTAEALVLNPQFQSLFCPEERDIALNRLRAYGYVVEYE</sequence>
<dbReference type="Proteomes" id="UP001597343">
    <property type="component" value="Unassembled WGS sequence"/>
</dbReference>
<dbReference type="RefSeq" id="WP_386047470.1">
    <property type="nucleotide sequence ID" value="NZ_JBHUIO010000008.1"/>
</dbReference>
<reference evidence="2" key="1">
    <citation type="journal article" date="2019" name="Int. J. Syst. Evol. Microbiol.">
        <title>The Global Catalogue of Microorganisms (GCM) 10K type strain sequencing project: providing services to taxonomists for standard genome sequencing and annotation.</title>
        <authorList>
            <consortium name="The Broad Institute Genomics Platform"/>
            <consortium name="The Broad Institute Genome Sequencing Center for Infectious Disease"/>
            <person name="Wu L."/>
            <person name="Ma J."/>
        </authorList>
    </citation>
    <scope>NUCLEOTIDE SEQUENCE [LARGE SCALE GENOMIC DNA]</scope>
    <source>
        <strain evidence="2">CGMCC 1.13574</strain>
    </source>
</reference>
<dbReference type="EMBL" id="JBHUIO010000008">
    <property type="protein sequence ID" value="MFD2171013.1"/>
    <property type="molecule type" value="Genomic_DNA"/>
</dbReference>
<organism evidence="1 2">
    <name type="scientific">Tumebacillus lipolyticus</name>
    <dbReference type="NCBI Taxonomy" id="1280370"/>
    <lineage>
        <taxon>Bacteria</taxon>
        <taxon>Bacillati</taxon>
        <taxon>Bacillota</taxon>
        <taxon>Bacilli</taxon>
        <taxon>Bacillales</taxon>
        <taxon>Alicyclobacillaceae</taxon>
        <taxon>Tumebacillus</taxon>
    </lineage>
</organism>
<comment type="caution">
    <text evidence="1">The sequence shown here is derived from an EMBL/GenBank/DDBJ whole genome shotgun (WGS) entry which is preliminary data.</text>
</comment>
<protein>
    <submittedName>
        <fullName evidence="1">Uncharacterized protein</fullName>
    </submittedName>
</protein>
<proteinExistence type="predicted"/>
<gene>
    <name evidence="1" type="ORF">ACFSOY_13555</name>
</gene>